<evidence type="ECO:0000256" key="1">
    <source>
        <dbReference type="ARBA" id="ARBA00010515"/>
    </source>
</evidence>
<dbReference type="InterPro" id="IPR050300">
    <property type="entry name" value="GDXG_lipolytic_enzyme"/>
</dbReference>
<dbReference type="eggNOG" id="COG0657">
    <property type="taxonomic scope" value="Bacteria"/>
</dbReference>
<dbReference type="PROSITE" id="PS01174">
    <property type="entry name" value="LIPASE_GDXG_SER"/>
    <property type="match status" value="1"/>
</dbReference>
<dbReference type="Proteomes" id="UP000017404">
    <property type="component" value="Unassembled WGS sequence"/>
</dbReference>
<dbReference type="PANTHER" id="PTHR48081:SF6">
    <property type="entry name" value="PEPTIDASE S9 PROLYL OLIGOPEPTIDASE CATALYTIC DOMAIN-CONTAINING PROTEIN"/>
    <property type="match status" value="1"/>
</dbReference>
<comment type="similarity">
    <text evidence="1">Belongs to the 'GDXG' lipolytic enzyme family.</text>
</comment>
<proteinExistence type="inferred from homology"/>
<dbReference type="InterPro" id="IPR029058">
    <property type="entry name" value="AB_hydrolase_fold"/>
</dbReference>
<dbReference type="Pfam" id="PF20434">
    <property type="entry name" value="BD-FAE"/>
    <property type="match status" value="1"/>
</dbReference>
<evidence type="ECO:0000256" key="2">
    <source>
        <dbReference type="ARBA" id="ARBA00022801"/>
    </source>
</evidence>
<dbReference type="PATRIC" id="fig|1120928.5.peg.1268"/>
<dbReference type="SUPFAM" id="SSF53474">
    <property type="entry name" value="alpha/beta-Hydrolases"/>
    <property type="match status" value="1"/>
</dbReference>
<dbReference type="Gene3D" id="3.40.50.1820">
    <property type="entry name" value="alpha/beta hydrolase"/>
    <property type="match status" value="1"/>
</dbReference>
<evidence type="ECO:0000256" key="3">
    <source>
        <dbReference type="PROSITE-ProRule" id="PRU10038"/>
    </source>
</evidence>
<dbReference type="STRING" id="202955.GCA_000759995_02337"/>
<dbReference type="GO" id="GO:0016787">
    <property type="term" value="F:hydrolase activity"/>
    <property type="evidence" value="ECO:0007669"/>
    <property type="project" value="UniProtKB-KW"/>
</dbReference>
<feature type="active site" evidence="3">
    <location>
        <position position="165"/>
    </location>
</feature>
<accession>V2V5P6</accession>
<evidence type="ECO:0000259" key="4">
    <source>
        <dbReference type="Pfam" id="PF20434"/>
    </source>
</evidence>
<evidence type="ECO:0000313" key="5">
    <source>
        <dbReference type="EMBL" id="ESK56240.1"/>
    </source>
</evidence>
<dbReference type="PANTHER" id="PTHR48081">
    <property type="entry name" value="AB HYDROLASE SUPERFAMILY PROTEIN C4A8.06C"/>
    <property type="match status" value="1"/>
</dbReference>
<dbReference type="EMBL" id="AYEV01000010">
    <property type="protein sequence ID" value="ESK56240.1"/>
    <property type="molecule type" value="Genomic_DNA"/>
</dbReference>
<organism evidence="5 6">
    <name type="scientific">Acinetobacter tjernbergiae DSM 14971 = CIP 107465</name>
    <dbReference type="NCBI Taxonomy" id="1120928"/>
    <lineage>
        <taxon>Bacteria</taxon>
        <taxon>Pseudomonadati</taxon>
        <taxon>Pseudomonadota</taxon>
        <taxon>Gammaproteobacteria</taxon>
        <taxon>Moraxellales</taxon>
        <taxon>Moraxellaceae</taxon>
        <taxon>Acinetobacter</taxon>
    </lineage>
</organism>
<name>V2V5P6_9GAMM</name>
<protein>
    <recommendedName>
        <fullName evidence="4">BD-FAE-like domain-containing protein</fullName>
    </recommendedName>
</protein>
<keyword evidence="2" id="KW-0378">Hydrolase</keyword>
<reference evidence="5 6" key="1">
    <citation type="submission" date="2013-10" db="EMBL/GenBank/DDBJ databases">
        <title>The Genome Sequence of Acinetobacter tjernbergiae CIP107465.</title>
        <authorList>
            <consortium name="The Broad Institute Genomics Platform"/>
            <consortium name="The Broad Institute Genome Sequencing Center for Infectious Disease"/>
            <person name="Cerqueira G."/>
            <person name="Feldgarden M."/>
            <person name="Courvalin P."/>
            <person name="Grillot-Courvalin C."/>
            <person name="Clermont D."/>
            <person name="Rocha E."/>
            <person name="Yoon E.-J."/>
            <person name="Nemec A."/>
            <person name="Young S.K."/>
            <person name="Zeng Q."/>
            <person name="Gargeya S."/>
            <person name="Fitzgerald M."/>
            <person name="Abouelleil A."/>
            <person name="Alvarado L."/>
            <person name="Berlin A.M."/>
            <person name="Chapman S.B."/>
            <person name="Gainer-Dewar J."/>
            <person name="Goldberg J."/>
            <person name="Gnerre S."/>
            <person name="Griggs A."/>
            <person name="Gujja S."/>
            <person name="Hansen M."/>
            <person name="Howarth C."/>
            <person name="Imamovic A."/>
            <person name="Ireland A."/>
            <person name="Larimer J."/>
            <person name="McCowan C."/>
            <person name="Murphy C."/>
            <person name="Pearson M."/>
            <person name="Poon T.W."/>
            <person name="Priest M."/>
            <person name="Roberts A."/>
            <person name="Saif S."/>
            <person name="Shea T."/>
            <person name="Sykes S."/>
            <person name="Wortman J."/>
            <person name="Nusbaum C."/>
            <person name="Birren B."/>
        </authorList>
    </citation>
    <scope>NUCLEOTIDE SEQUENCE [LARGE SCALE GENOMIC DNA]</scope>
    <source>
        <strain evidence="5 6">CIP 107465</strain>
    </source>
</reference>
<dbReference type="InterPro" id="IPR033140">
    <property type="entry name" value="Lipase_GDXG_put_SER_AS"/>
</dbReference>
<keyword evidence="6" id="KW-1185">Reference proteome</keyword>
<dbReference type="AlphaFoldDB" id="V2V5P6"/>
<feature type="domain" description="BD-FAE-like" evidence="4">
    <location>
        <begin position="73"/>
        <end position="176"/>
    </location>
</feature>
<sequence>MEMTMRKIIILAALFLVLLLSVCLFSPKPTLWLLQHSLFGIPQDDRPKQYLDKNVQVFKDLRYPSRYQKNQFDFYAPNHPLQHKPLIIWVHGGGFIGGDKFEVKEYATRLAYEGYYVMVLNYDLVPSAKYPESVIQVSEAIRYINTSFANTHRLNSSNLFIAGDSAGAQIALQFLLIQHNPHYAVLLKIPAVLEPQQIRGSLLYCGPYDLKDMEFIDYTICIQACRVGLFTG</sequence>
<evidence type="ECO:0000313" key="6">
    <source>
        <dbReference type="Proteomes" id="UP000017404"/>
    </source>
</evidence>
<dbReference type="InterPro" id="IPR049492">
    <property type="entry name" value="BD-FAE-like_dom"/>
</dbReference>
<gene>
    <name evidence="5" type="ORF">F990_01238</name>
</gene>
<comment type="caution">
    <text evidence="5">The sequence shown here is derived from an EMBL/GenBank/DDBJ whole genome shotgun (WGS) entry which is preliminary data.</text>
</comment>